<feature type="compositionally biased region" description="Acidic residues" evidence="9">
    <location>
        <begin position="587"/>
        <end position="603"/>
    </location>
</feature>
<feature type="domain" description="RING-CH-type" evidence="12">
    <location>
        <begin position="16"/>
        <end position="90"/>
    </location>
</feature>
<dbReference type="GO" id="GO:0016020">
    <property type="term" value="C:membrane"/>
    <property type="evidence" value="ECO:0007669"/>
    <property type="project" value="UniProtKB-SubCell"/>
</dbReference>
<evidence type="ECO:0000256" key="5">
    <source>
        <dbReference type="ARBA" id="ARBA00022833"/>
    </source>
</evidence>
<dbReference type="PANTHER" id="PTHR46283">
    <property type="entry name" value="E3 UBIQUITIN-PROTEIN LIGASE MARCH5"/>
    <property type="match status" value="1"/>
</dbReference>
<feature type="compositionally biased region" description="Gly residues" evidence="9">
    <location>
        <begin position="531"/>
        <end position="543"/>
    </location>
</feature>
<evidence type="ECO:0000256" key="7">
    <source>
        <dbReference type="ARBA" id="ARBA00023136"/>
    </source>
</evidence>
<organism evidence="13 14">
    <name type="scientific">Tetrapyrgos nigripes</name>
    <dbReference type="NCBI Taxonomy" id="182062"/>
    <lineage>
        <taxon>Eukaryota</taxon>
        <taxon>Fungi</taxon>
        <taxon>Dikarya</taxon>
        <taxon>Basidiomycota</taxon>
        <taxon>Agaricomycotina</taxon>
        <taxon>Agaricomycetes</taxon>
        <taxon>Agaricomycetidae</taxon>
        <taxon>Agaricales</taxon>
        <taxon>Marasmiineae</taxon>
        <taxon>Marasmiaceae</taxon>
        <taxon>Tetrapyrgos</taxon>
    </lineage>
</organism>
<dbReference type="SMART" id="SM00744">
    <property type="entry name" value="RINGv"/>
    <property type="match status" value="1"/>
</dbReference>
<evidence type="ECO:0000256" key="3">
    <source>
        <dbReference type="ARBA" id="ARBA00022723"/>
    </source>
</evidence>
<dbReference type="InterPro" id="IPR013083">
    <property type="entry name" value="Znf_RING/FYVE/PHD"/>
</dbReference>
<keyword evidence="2 10" id="KW-0812">Transmembrane</keyword>
<dbReference type="OrthoDB" id="5817083at2759"/>
<feature type="region of interest" description="Disordered" evidence="9">
    <location>
        <begin position="432"/>
        <end position="464"/>
    </location>
</feature>
<evidence type="ECO:0008006" key="15">
    <source>
        <dbReference type="Google" id="ProtNLM"/>
    </source>
</evidence>
<name>A0A8H5D726_9AGAR</name>
<reference evidence="13 14" key="1">
    <citation type="journal article" date="2020" name="ISME J.">
        <title>Uncovering the hidden diversity of litter-decomposition mechanisms in mushroom-forming fungi.</title>
        <authorList>
            <person name="Floudas D."/>
            <person name="Bentzer J."/>
            <person name="Ahren D."/>
            <person name="Johansson T."/>
            <person name="Persson P."/>
            <person name="Tunlid A."/>
        </authorList>
    </citation>
    <scope>NUCLEOTIDE SEQUENCE [LARGE SCALE GENOMIC DNA]</scope>
    <source>
        <strain evidence="13 14">CBS 291.85</strain>
    </source>
</reference>
<protein>
    <recommendedName>
        <fullName evidence="15">RING-CH-type domain-containing protein</fullName>
    </recommendedName>
</protein>
<evidence type="ECO:0000256" key="4">
    <source>
        <dbReference type="ARBA" id="ARBA00022771"/>
    </source>
</evidence>
<feature type="compositionally biased region" description="Low complexity" evidence="9">
    <location>
        <begin position="614"/>
        <end position="625"/>
    </location>
</feature>
<comment type="subcellular location">
    <subcellularLocation>
        <location evidence="1">Membrane</location>
        <topology evidence="1">Multi-pass membrane protein</topology>
    </subcellularLocation>
</comment>
<feature type="compositionally biased region" description="Low complexity" evidence="9">
    <location>
        <begin position="432"/>
        <end position="451"/>
    </location>
</feature>
<keyword evidence="3" id="KW-0479">Metal-binding</keyword>
<dbReference type="Gene3D" id="3.30.40.10">
    <property type="entry name" value="Zinc/RING finger domain, C3HC4 (zinc finger)"/>
    <property type="match status" value="1"/>
</dbReference>
<proteinExistence type="predicted"/>
<dbReference type="PROSITE" id="PS50089">
    <property type="entry name" value="ZF_RING_2"/>
    <property type="match status" value="1"/>
</dbReference>
<comment type="caution">
    <text evidence="13">The sequence shown here is derived from an EMBL/GenBank/DDBJ whole genome shotgun (WGS) entry which is preliminary data.</text>
</comment>
<feature type="transmembrane region" description="Helical" evidence="10">
    <location>
        <begin position="186"/>
        <end position="211"/>
    </location>
</feature>
<dbReference type="GO" id="GO:0008270">
    <property type="term" value="F:zinc ion binding"/>
    <property type="evidence" value="ECO:0007669"/>
    <property type="project" value="UniProtKB-KW"/>
</dbReference>
<gene>
    <name evidence="13" type="ORF">D9758_010771</name>
</gene>
<evidence type="ECO:0000256" key="6">
    <source>
        <dbReference type="ARBA" id="ARBA00022989"/>
    </source>
</evidence>
<dbReference type="SUPFAM" id="SSF57850">
    <property type="entry name" value="RING/U-box"/>
    <property type="match status" value="1"/>
</dbReference>
<feature type="transmembrane region" description="Helical" evidence="10">
    <location>
        <begin position="138"/>
        <end position="157"/>
    </location>
</feature>
<feature type="compositionally biased region" description="Basic and acidic residues" evidence="9">
    <location>
        <begin position="452"/>
        <end position="464"/>
    </location>
</feature>
<evidence type="ECO:0000256" key="10">
    <source>
        <dbReference type="SAM" id="Phobius"/>
    </source>
</evidence>
<evidence type="ECO:0000256" key="2">
    <source>
        <dbReference type="ARBA" id="ARBA00022692"/>
    </source>
</evidence>
<keyword evidence="5" id="KW-0862">Zinc</keyword>
<sequence length="797" mass="88226">MSDWRDASVQRRVPTIDDLRVKVCFICREEEENTSTSSQGTSPSSIWTHPCKCTLIAHESCLLSWIKSAQTSSKQDALKCPQCQTHYEFDTDLDSISLSLPLPPGFNKSLGKATGKTFHFIGKTFEQCNNLVGYGQKALVWMAPATVVGASFNWALIRYGLWAGKTFWGEVSFATLLPPQNQRSPWITYFNLSLIPLTLVFTQSLSSPLLLEWPNLQTPRFMFPSTETGPWYWYGPGLISSGAGYSGYITYLLGPNWRWRGWAPSLAQLLRQASVSAGQLYQDQDSSSCESLSSPPSSSPLSSFAWPPSPFIVGIVFVPAIRYVYVRLRRRVLKWVLGLGPRADPKTQKEAKRILRSVGSYRFEKKKKNLRGVGQEPGRGQNRQERRRGQDDGFFLLMWVGRLVDRLADYLEPGAIERERERAEAALAANANANADDNDGAGAEDGAPNANADKDKPDANKKEDLDLDLKLPKRIDDEGRPLVLVNVRHWEEGIVPNANPDLNGVLNVNVTLNRPAEAGVAGVAAEAQGAGVQGDGDGEGAGRGVDREEEEGVGIGHRIQRLRGLLNFNMNMVFQLIGVAIDEVDEFGGDDEDEVNDDNDGDDEGVREQGPERNQAQDQNPNQNQGPVDHDPNTIITVVTIRTSRIGLRLAYPLLIPVIARVMGDLLLKFATDARVREFRIMQVFRGFLGVRTPAHVGLGLGLGTGTGTGGVGLSTDPTFNAMLKVLWGGGQAWQAFNRDPVWWRNLLGYGVWVVAKDVVTLLHLYTLRKEFESRRVKNNNSLRGFNGFERVEISQS</sequence>
<dbReference type="InterPro" id="IPR001841">
    <property type="entry name" value="Znf_RING"/>
</dbReference>
<feature type="region of interest" description="Disordered" evidence="9">
    <location>
        <begin position="587"/>
        <end position="632"/>
    </location>
</feature>
<dbReference type="AlphaFoldDB" id="A0A8H5D726"/>
<keyword evidence="14" id="KW-1185">Reference proteome</keyword>
<dbReference type="InterPro" id="IPR011016">
    <property type="entry name" value="Znf_RING-CH"/>
</dbReference>
<evidence type="ECO:0000256" key="9">
    <source>
        <dbReference type="SAM" id="MobiDB-lite"/>
    </source>
</evidence>
<accession>A0A8H5D726</accession>
<dbReference type="EMBL" id="JAACJM010000060">
    <property type="protein sequence ID" value="KAF5354369.1"/>
    <property type="molecule type" value="Genomic_DNA"/>
</dbReference>
<evidence type="ECO:0000259" key="11">
    <source>
        <dbReference type="PROSITE" id="PS50089"/>
    </source>
</evidence>
<evidence type="ECO:0000256" key="1">
    <source>
        <dbReference type="ARBA" id="ARBA00004141"/>
    </source>
</evidence>
<keyword evidence="6 10" id="KW-1133">Transmembrane helix</keyword>
<feature type="domain" description="RING-type" evidence="11">
    <location>
        <begin position="24"/>
        <end position="84"/>
    </location>
</feature>
<feature type="transmembrane region" description="Helical" evidence="10">
    <location>
        <begin position="304"/>
        <end position="325"/>
    </location>
</feature>
<dbReference type="PROSITE" id="PS51292">
    <property type="entry name" value="ZF_RING_CH"/>
    <property type="match status" value="1"/>
</dbReference>
<evidence type="ECO:0000313" key="14">
    <source>
        <dbReference type="Proteomes" id="UP000559256"/>
    </source>
</evidence>
<evidence type="ECO:0000313" key="13">
    <source>
        <dbReference type="EMBL" id="KAF5354369.1"/>
    </source>
</evidence>
<feature type="region of interest" description="Disordered" evidence="9">
    <location>
        <begin position="530"/>
        <end position="549"/>
    </location>
</feature>
<keyword evidence="7 10" id="KW-0472">Membrane</keyword>
<feature type="region of interest" description="Disordered" evidence="9">
    <location>
        <begin position="366"/>
        <end position="387"/>
    </location>
</feature>
<keyword evidence="4 8" id="KW-0863">Zinc-finger</keyword>
<feature type="transmembrane region" description="Helical" evidence="10">
    <location>
        <begin position="231"/>
        <end position="253"/>
    </location>
</feature>
<evidence type="ECO:0000259" key="12">
    <source>
        <dbReference type="PROSITE" id="PS51292"/>
    </source>
</evidence>
<dbReference type="Proteomes" id="UP000559256">
    <property type="component" value="Unassembled WGS sequence"/>
</dbReference>
<evidence type="ECO:0000256" key="8">
    <source>
        <dbReference type="PROSITE-ProRule" id="PRU00175"/>
    </source>
</evidence>